<evidence type="ECO:0000313" key="2">
    <source>
        <dbReference type="EMBL" id="MDP5183148.1"/>
    </source>
</evidence>
<keyword evidence="1" id="KW-1133">Transmembrane helix</keyword>
<keyword evidence="1" id="KW-0472">Membrane</keyword>
<evidence type="ECO:0000256" key="1">
    <source>
        <dbReference type="SAM" id="Phobius"/>
    </source>
</evidence>
<organism evidence="2 3">
    <name type="scientific">Blastococcus carthaginiensis</name>
    <dbReference type="NCBI Taxonomy" id="3050034"/>
    <lineage>
        <taxon>Bacteria</taxon>
        <taxon>Bacillati</taxon>
        <taxon>Actinomycetota</taxon>
        <taxon>Actinomycetes</taxon>
        <taxon>Geodermatophilales</taxon>
        <taxon>Geodermatophilaceae</taxon>
        <taxon>Blastococcus</taxon>
    </lineage>
</organism>
<feature type="transmembrane region" description="Helical" evidence="1">
    <location>
        <begin position="33"/>
        <end position="55"/>
    </location>
</feature>
<evidence type="ECO:0000313" key="3">
    <source>
        <dbReference type="Proteomes" id="UP001233673"/>
    </source>
</evidence>
<sequence length="62" mass="6363">MQALSFLALTALILALAAVNWVLKAPRGRISPLLRGGVLASGALVAALSTWFLVVNAASGFL</sequence>
<keyword evidence="3" id="KW-1185">Reference proteome</keyword>
<dbReference type="RefSeq" id="WP_305999795.1">
    <property type="nucleotide sequence ID" value="NZ_JASNFN010000011.1"/>
</dbReference>
<dbReference type="Proteomes" id="UP001233673">
    <property type="component" value="Unassembled WGS sequence"/>
</dbReference>
<keyword evidence="1" id="KW-0812">Transmembrane</keyword>
<dbReference type="EMBL" id="JASNFN010000011">
    <property type="protein sequence ID" value="MDP5183148.1"/>
    <property type="molecule type" value="Genomic_DNA"/>
</dbReference>
<proteinExistence type="predicted"/>
<accession>A0ABT9IC59</accession>
<reference evidence="3" key="1">
    <citation type="submission" date="2023-05" db="EMBL/GenBank/DDBJ databases">
        <title>Draft genome of Pseudofrankia sp. BMG5.37.</title>
        <authorList>
            <person name="Gtari M."/>
            <person name="Ghodhbane F."/>
            <person name="Sbissi I."/>
        </authorList>
    </citation>
    <scope>NUCLEOTIDE SEQUENCE [LARGE SCALE GENOMIC DNA]</scope>
    <source>
        <strain evidence="3">BMG 814</strain>
    </source>
</reference>
<name>A0ABT9IC59_9ACTN</name>
<protein>
    <submittedName>
        <fullName evidence="2">Uncharacterized protein</fullName>
    </submittedName>
</protein>
<gene>
    <name evidence="2" type="ORF">QOZ88_10905</name>
</gene>
<comment type="caution">
    <text evidence="2">The sequence shown here is derived from an EMBL/GenBank/DDBJ whole genome shotgun (WGS) entry which is preliminary data.</text>
</comment>